<reference evidence="1 2" key="1">
    <citation type="submission" date="2019-06" db="EMBL/GenBank/DDBJ databases">
        <title>Sequencing the genomes of 1000 actinobacteria strains.</title>
        <authorList>
            <person name="Klenk H.-P."/>
        </authorList>
    </citation>
    <scope>NUCLEOTIDE SEQUENCE [LARGE SCALE GENOMIC DNA]</scope>
    <source>
        <strain evidence="1 2">DSM 46699</strain>
    </source>
</reference>
<organism evidence="1 2">
    <name type="scientific">Saccharopolyspora dendranthemae</name>
    <dbReference type="NCBI Taxonomy" id="1181886"/>
    <lineage>
        <taxon>Bacteria</taxon>
        <taxon>Bacillati</taxon>
        <taxon>Actinomycetota</taxon>
        <taxon>Actinomycetes</taxon>
        <taxon>Pseudonocardiales</taxon>
        <taxon>Pseudonocardiaceae</taxon>
        <taxon>Saccharopolyspora</taxon>
    </lineage>
</organism>
<evidence type="ECO:0008006" key="3">
    <source>
        <dbReference type="Google" id="ProtNLM"/>
    </source>
</evidence>
<gene>
    <name evidence="1" type="ORF">FHU35_16374</name>
</gene>
<dbReference type="EMBL" id="VIWX01000006">
    <property type="protein sequence ID" value="TWF93091.1"/>
    <property type="molecule type" value="Genomic_DNA"/>
</dbReference>
<proteinExistence type="predicted"/>
<comment type="caution">
    <text evidence="1">The sequence shown here is derived from an EMBL/GenBank/DDBJ whole genome shotgun (WGS) entry which is preliminary data.</text>
</comment>
<sequence>MSGIRIDIDWLATHARQVREAGEDITTGRAKLAEAEITAESFGEIGRESGAPDAYRQLCEQLLERHRKAAETLTSAGDELREVVDHHAVGDDDSAVDLRRQEA</sequence>
<accession>A0A561U175</accession>
<dbReference type="OrthoDB" id="3695257at2"/>
<evidence type="ECO:0000313" key="2">
    <source>
        <dbReference type="Proteomes" id="UP000316184"/>
    </source>
</evidence>
<dbReference type="AlphaFoldDB" id="A0A561U175"/>
<dbReference type="Proteomes" id="UP000316184">
    <property type="component" value="Unassembled WGS sequence"/>
</dbReference>
<name>A0A561U175_9PSEU</name>
<keyword evidence="2" id="KW-1185">Reference proteome</keyword>
<evidence type="ECO:0000313" key="1">
    <source>
        <dbReference type="EMBL" id="TWF93091.1"/>
    </source>
</evidence>
<dbReference type="RefSeq" id="WP_145744521.1">
    <property type="nucleotide sequence ID" value="NZ_VIWX01000006.1"/>
</dbReference>
<protein>
    <recommendedName>
        <fullName evidence="3">Excreted virulence factor EspC (Type VII ESX diderm)</fullName>
    </recommendedName>
</protein>